<organism evidence="3 4">
    <name type="scientific">Anopheles culicifacies</name>
    <dbReference type="NCBI Taxonomy" id="139723"/>
    <lineage>
        <taxon>Eukaryota</taxon>
        <taxon>Metazoa</taxon>
        <taxon>Ecdysozoa</taxon>
        <taxon>Arthropoda</taxon>
        <taxon>Hexapoda</taxon>
        <taxon>Insecta</taxon>
        <taxon>Pterygota</taxon>
        <taxon>Neoptera</taxon>
        <taxon>Endopterygota</taxon>
        <taxon>Diptera</taxon>
        <taxon>Nematocera</taxon>
        <taxon>Culicoidea</taxon>
        <taxon>Culicidae</taxon>
        <taxon>Anophelinae</taxon>
        <taxon>Anopheles</taxon>
        <taxon>culicifacies species complex</taxon>
    </lineage>
</organism>
<keyword evidence="2" id="KW-1133">Transmembrane helix</keyword>
<dbReference type="EnsemblMetazoa" id="ACUA027236-RA">
    <property type="protein sequence ID" value="ACUA027236-PA"/>
    <property type="gene ID" value="ACUA027236"/>
</dbReference>
<keyword evidence="2" id="KW-0812">Transmembrane</keyword>
<evidence type="ECO:0000313" key="3">
    <source>
        <dbReference type="EnsemblMetazoa" id="ACUA027236-PA"/>
    </source>
</evidence>
<feature type="transmembrane region" description="Helical" evidence="2">
    <location>
        <begin position="81"/>
        <end position="101"/>
    </location>
</feature>
<name>A0A182MVG9_9DIPT</name>
<reference evidence="4" key="1">
    <citation type="submission" date="2013-09" db="EMBL/GenBank/DDBJ databases">
        <title>The Genome Sequence of Anopheles culicifacies species A.</title>
        <authorList>
            <consortium name="The Broad Institute Genomics Platform"/>
            <person name="Neafsey D.E."/>
            <person name="Besansky N."/>
            <person name="Howell P."/>
            <person name="Walton C."/>
            <person name="Young S.K."/>
            <person name="Zeng Q."/>
            <person name="Gargeya S."/>
            <person name="Fitzgerald M."/>
            <person name="Haas B."/>
            <person name="Abouelleil A."/>
            <person name="Allen A.W."/>
            <person name="Alvarado L."/>
            <person name="Arachchi H.M."/>
            <person name="Berlin A.M."/>
            <person name="Chapman S.B."/>
            <person name="Gainer-Dewar J."/>
            <person name="Goldberg J."/>
            <person name="Griggs A."/>
            <person name="Gujja S."/>
            <person name="Hansen M."/>
            <person name="Howarth C."/>
            <person name="Imamovic A."/>
            <person name="Ireland A."/>
            <person name="Larimer J."/>
            <person name="McCowan C."/>
            <person name="Murphy C."/>
            <person name="Pearson M."/>
            <person name="Poon T.W."/>
            <person name="Priest M."/>
            <person name="Roberts A."/>
            <person name="Saif S."/>
            <person name="Shea T."/>
            <person name="Sisk P."/>
            <person name="Sykes S."/>
            <person name="Wortman J."/>
            <person name="Nusbaum C."/>
            <person name="Birren B."/>
        </authorList>
    </citation>
    <scope>NUCLEOTIDE SEQUENCE [LARGE SCALE GENOMIC DNA]</scope>
    <source>
        <strain evidence="4">A-37</strain>
    </source>
</reference>
<feature type="region of interest" description="Disordered" evidence="1">
    <location>
        <begin position="135"/>
        <end position="175"/>
    </location>
</feature>
<dbReference type="Proteomes" id="UP000075883">
    <property type="component" value="Unassembled WGS sequence"/>
</dbReference>
<evidence type="ECO:0000256" key="2">
    <source>
        <dbReference type="SAM" id="Phobius"/>
    </source>
</evidence>
<dbReference type="EMBL" id="AXCM01006348">
    <property type="status" value="NOT_ANNOTATED_CDS"/>
    <property type="molecule type" value="Genomic_DNA"/>
</dbReference>
<accession>A0A182MVG9</accession>
<sequence>MALKVSFLPSTATTTVTIPGIVPVASGTVASTTVMMIVSAPVSISATVISGTVMSILTNTVVGFVAVAIVTATTATTTRIVTVPVVLAVLLATTLRTIIVIPARASSVNTISVYQFCTCDGTKMFATIETKPKASADQYDGDTNTFPPVTPRLARTPAHTRPKIPSESGLAESKSLSSIVKFKSESSVTRE</sequence>
<evidence type="ECO:0000256" key="1">
    <source>
        <dbReference type="SAM" id="MobiDB-lite"/>
    </source>
</evidence>
<feature type="transmembrane region" description="Helical" evidence="2">
    <location>
        <begin position="20"/>
        <end position="44"/>
    </location>
</feature>
<proteinExistence type="predicted"/>
<reference evidence="3" key="2">
    <citation type="submission" date="2020-05" db="UniProtKB">
        <authorList>
            <consortium name="EnsemblMetazoa"/>
        </authorList>
    </citation>
    <scope>IDENTIFICATION</scope>
    <source>
        <strain evidence="3">A-37</strain>
    </source>
</reference>
<dbReference type="EMBL" id="AXCM01006349">
    <property type="status" value="NOT_ANNOTATED_CDS"/>
    <property type="molecule type" value="Genomic_DNA"/>
</dbReference>
<protein>
    <submittedName>
        <fullName evidence="3">Uncharacterized protein</fullName>
    </submittedName>
</protein>
<keyword evidence="2" id="KW-0472">Membrane</keyword>
<feature type="transmembrane region" description="Helical" evidence="2">
    <location>
        <begin position="56"/>
        <end position="75"/>
    </location>
</feature>
<evidence type="ECO:0000313" key="4">
    <source>
        <dbReference type="Proteomes" id="UP000075883"/>
    </source>
</evidence>
<keyword evidence="4" id="KW-1185">Reference proteome</keyword>
<dbReference type="VEuPathDB" id="VectorBase:ACUA027236"/>
<dbReference type="AlphaFoldDB" id="A0A182MVG9"/>